<dbReference type="EMBL" id="AE006470">
    <property type="protein sequence ID" value="AAM72468.1"/>
    <property type="molecule type" value="Genomic_DNA"/>
</dbReference>
<sequence length="129" mass="14488">MQARSGQGITRNLHTPSPGSAERRAILDAMRLKIKELHGIDVIFVVKTMNVSGGWAWVHTLPRSVDGFFHYEDFSALLHNDGKQWLVDEIACTEPDNPHCIGSPGYFRKLSHRFPCAPLSIFPTASFLR</sequence>
<reference evidence="2 3" key="1">
    <citation type="journal article" date="2002" name="Proc. Natl. Acad. Sci. U.S.A.">
        <title>The complete genome sequence of Chlorobium tepidum TLS, a photosynthetic, anaerobic, green-sulfur bacterium.</title>
        <authorList>
            <person name="Eisen J.A."/>
            <person name="Nelson K.E."/>
            <person name="Paulsen I.T."/>
            <person name="Heidelberg J.F."/>
            <person name="Wu M."/>
            <person name="Dodson R.J."/>
            <person name="Deboy R."/>
            <person name="Gwinn M.L."/>
            <person name="Nelson W.C."/>
            <person name="Haft D.H."/>
            <person name="Hickey E.K."/>
            <person name="Peterson J.D."/>
            <person name="Durkin A.S."/>
            <person name="Kolonay J.L."/>
            <person name="Yang F."/>
            <person name="Holt I."/>
            <person name="Umayam L.A."/>
            <person name="Mason T."/>
            <person name="Brenner M."/>
            <person name="Shea T.P."/>
            <person name="Parksey D."/>
            <person name="Nierman W.C."/>
            <person name="Feldblyum T.V."/>
            <person name="Hansen C.L."/>
            <person name="Craven M.B."/>
            <person name="Radune D."/>
            <person name="Vamathevan J."/>
            <person name="Khouri H."/>
            <person name="White O."/>
            <person name="Gruber T.M."/>
            <person name="Ketchum K.A."/>
            <person name="Venter J.C."/>
            <person name="Tettelin H."/>
            <person name="Bryant D.A."/>
            <person name="Fraser C.M."/>
        </authorList>
    </citation>
    <scope>NUCLEOTIDE SEQUENCE [LARGE SCALE GENOMIC DNA]</scope>
    <source>
        <strain evidence="3">ATCC 49652 / DSM 12025 / NBRC 103806 / TLS</strain>
    </source>
</reference>
<organism evidence="2 3">
    <name type="scientific">Chlorobaculum tepidum (strain ATCC 49652 / DSM 12025 / NBRC 103806 / TLS)</name>
    <name type="common">Chlorobium tepidum</name>
    <dbReference type="NCBI Taxonomy" id="194439"/>
    <lineage>
        <taxon>Bacteria</taxon>
        <taxon>Pseudomonadati</taxon>
        <taxon>Chlorobiota</taxon>
        <taxon>Chlorobiia</taxon>
        <taxon>Chlorobiales</taxon>
        <taxon>Chlorobiaceae</taxon>
        <taxon>Chlorobaculum</taxon>
    </lineage>
</organism>
<gene>
    <name evidence="2" type="ordered locus">CT1238</name>
</gene>
<evidence type="ECO:0000313" key="2">
    <source>
        <dbReference type="EMBL" id="AAM72468.1"/>
    </source>
</evidence>
<accession>Q8KD19</accession>
<evidence type="ECO:0000313" key="3">
    <source>
        <dbReference type="Proteomes" id="UP000001007"/>
    </source>
</evidence>
<evidence type="ECO:0000256" key="1">
    <source>
        <dbReference type="SAM" id="MobiDB-lite"/>
    </source>
</evidence>
<keyword evidence="3" id="KW-1185">Reference proteome</keyword>
<dbReference type="STRING" id="194439.CT1238"/>
<dbReference type="EnsemblBacteria" id="AAM72468">
    <property type="protein sequence ID" value="AAM72468"/>
    <property type="gene ID" value="CT1238"/>
</dbReference>
<proteinExistence type="predicted"/>
<dbReference type="AlphaFoldDB" id="Q8KD19"/>
<dbReference type="eggNOG" id="ENOG50342SB">
    <property type="taxonomic scope" value="Bacteria"/>
</dbReference>
<dbReference type="PATRIC" id="fig|194439.7.peg.1129"/>
<dbReference type="KEGG" id="cte:CT1238"/>
<protein>
    <submittedName>
        <fullName evidence="2">Uncharacterized protein</fullName>
    </submittedName>
</protein>
<feature type="region of interest" description="Disordered" evidence="1">
    <location>
        <begin position="1"/>
        <end position="20"/>
    </location>
</feature>
<dbReference type="Proteomes" id="UP000001007">
    <property type="component" value="Chromosome"/>
</dbReference>
<dbReference type="OrthoDB" id="5540942at2"/>
<dbReference type="HOGENOM" id="CLU_142733_0_0_10"/>
<name>Q8KD19_CHLTE</name>
<feature type="compositionally biased region" description="Polar residues" evidence="1">
    <location>
        <begin position="1"/>
        <end position="18"/>
    </location>
</feature>